<dbReference type="EMBL" id="BJFL01000017">
    <property type="protein sequence ID" value="GDY31717.1"/>
    <property type="molecule type" value="Genomic_DNA"/>
</dbReference>
<protein>
    <recommendedName>
        <fullName evidence="2">DUF397 domain-containing protein</fullName>
    </recommendedName>
</protein>
<evidence type="ECO:0000313" key="4">
    <source>
        <dbReference type="Proteomes" id="UP000298860"/>
    </source>
</evidence>
<dbReference type="InterPro" id="IPR007278">
    <property type="entry name" value="DUF397"/>
</dbReference>
<feature type="compositionally biased region" description="Basic residues" evidence="1">
    <location>
        <begin position="1"/>
        <end position="11"/>
    </location>
</feature>
<dbReference type="Pfam" id="PF04149">
    <property type="entry name" value="DUF397"/>
    <property type="match status" value="1"/>
</dbReference>
<dbReference type="Proteomes" id="UP000298860">
    <property type="component" value="Unassembled WGS sequence"/>
</dbReference>
<sequence length="58" mass="6360">MTVGRAWRKSSRSQTGASCVEVSRHLDGIRDSKNPDGPVLRVDVLALVRAVKSGRLDR</sequence>
<keyword evidence="4" id="KW-1185">Reference proteome</keyword>
<proteinExistence type="predicted"/>
<evidence type="ECO:0000259" key="2">
    <source>
        <dbReference type="Pfam" id="PF04149"/>
    </source>
</evidence>
<feature type="region of interest" description="Disordered" evidence="1">
    <location>
        <begin position="1"/>
        <end position="20"/>
    </location>
</feature>
<dbReference type="AlphaFoldDB" id="A0A4D4JCT9"/>
<reference evidence="4" key="1">
    <citation type="submission" date="2019-04" db="EMBL/GenBank/DDBJ databases">
        <title>Draft genome sequence of Pseudonocardiaceae bacterium SL3-2-4.</title>
        <authorList>
            <person name="Ningsih F."/>
            <person name="Yokota A."/>
            <person name="Sakai Y."/>
            <person name="Nanatani K."/>
            <person name="Yabe S."/>
            <person name="Oetari A."/>
            <person name="Sjamsuridzal W."/>
        </authorList>
    </citation>
    <scope>NUCLEOTIDE SEQUENCE [LARGE SCALE GENOMIC DNA]</scope>
    <source>
        <strain evidence="4">SL3-2-4</strain>
    </source>
</reference>
<evidence type="ECO:0000313" key="3">
    <source>
        <dbReference type="EMBL" id="GDY31717.1"/>
    </source>
</evidence>
<organism evidence="3 4">
    <name type="scientific">Gandjariella thermophila</name>
    <dbReference type="NCBI Taxonomy" id="1931992"/>
    <lineage>
        <taxon>Bacteria</taxon>
        <taxon>Bacillati</taxon>
        <taxon>Actinomycetota</taxon>
        <taxon>Actinomycetes</taxon>
        <taxon>Pseudonocardiales</taxon>
        <taxon>Pseudonocardiaceae</taxon>
        <taxon>Gandjariella</taxon>
    </lineage>
</organism>
<accession>A0A4D4JCT9</accession>
<dbReference type="RefSeq" id="WP_137814780.1">
    <property type="nucleotide sequence ID" value="NZ_BJFL01000017.1"/>
</dbReference>
<comment type="caution">
    <text evidence="3">The sequence shown here is derived from an EMBL/GenBank/DDBJ whole genome shotgun (WGS) entry which is preliminary data.</text>
</comment>
<name>A0A4D4JCT9_9PSEU</name>
<gene>
    <name evidence="3" type="ORF">GTS_33500</name>
</gene>
<evidence type="ECO:0000256" key="1">
    <source>
        <dbReference type="SAM" id="MobiDB-lite"/>
    </source>
</evidence>
<dbReference type="OrthoDB" id="4267227at2"/>
<feature type="domain" description="DUF397" evidence="2">
    <location>
        <begin position="6"/>
        <end position="43"/>
    </location>
</feature>